<reference evidence="1" key="1">
    <citation type="journal article" date="2023" name="G3 (Bethesda)">
        <title>Whole genome assemblies of Zophobas morio and Tenebrio molitor.</title>
        <authorList>
            <person name="Kaur S."/>
            <person name="Stinson S.A."/>
            <person name="diCenzo G.C."/>
        </authorList>
    </citation>
    <scope>NUCLEOTIDE SEQUENCE</scope>
    <source>
        <strain evidence="1">QUZm001</strain>
    </source>
</reference>
<organism evidence="1 2">
    <name type="scientific">Zophobas morio</name>
    <dbReference type="NCBI Taxonomy" id="2755281"/>
    <lineage>
        <taxon>Eukaryota</taxon>
        <taxon>Metazoa</taxon>
        <taxon>Ecdysozoa</taxon>
        <taxon>Arthropoda</taxon>
        <taxon>Hexapoda</taxon>
        <taxon>Insecta</taxon>
        <taxon>Pterygota</taxon>
        <taxon>Neoptera</taxon>
        <taxon>Endopterygota</taxon>
        <taxon>Coleoptera</taxon>
        <taxon>Polyphaga</taxon>
        <taxon>Cucujiformia</taxon>
        <taxon>Tenebrionidae</taxon>
        <taxon>Zophobas</taxon>
    </lineage>
</organism>
<evidence type="ECO:0000313" key="2">
    <source>
        <dbReference type="Proteomes" id="UP001168821"/>
    </source>
</evidence>
<keyword evidence="2" id="KW-1185">Reference proteome</keyword>
<dbReference type="AlphaFoldDB" id="A0AA38IAK3"/>
<gene>
    <name evidence="1" type="ORF">Zmor_013425</name>
</gene>
<dbReference type="EMBL" id="JALNTZ010000004">
    <property type="protein sequence ID" value="KAJ3654223.1"/>
    <property type="molecule type" value="Genomic_DNA"/>
</dbReference>
<protein>
    <submittedName>
        <fullName evidence="1">Uncharacterized protein</fullName>
    </submittedName>
</protein>
<dbReference type="Proteomes" id="UP001168821">
    <property type="component" value="Unassembled WGS sequence"/>
</dbReference>
<proteinExistence type="predicted"/>
<accession>A0AA38IAK3</accession>
<name>A0AA38IAK3_9CUCU</name>
<sequence>MMNSEVLQVVHEKDPWIEDPSWNTIEEEVPDIVVDKKSRRKSWHAIKFERKRRKGVVEPGSPPEARQKRPSWWNIFGGQPWPRYTEVLHVHGELSIRTAPISIDTHCCGGEEFRQSMVLDFFRFDLILDLSSLQSDKSGSLYLAWFILMVILPNEF</sequence>
<evidence type="ECO:0000313" key="1">
    <source>
        <dbReference type="EMBL" id="KAJ3654223.1"/>
    </source>
</evidence>
<comment type="caution">
    <text evidence="1">The sequence shown here is derived from an EMBL/GenBank/DDBJ whole genome shotgun (WGS) entry which is preliminary data.</text>
</comment>